<protein>
    <submittedName>
        <fullName evidence="1">Uncharacterized protein</fullName>
    </submittedName>
</protein>
<reference evidence="1" key="1">
    <citation type="submission" date="2014-09" db="EMBL/GenBank/DDBJ databases">
        <authorList>
            <person name="Magalhaes I.L.F."/>
            <person name="Oliveira U."/>
            <person name="Santos F.R."/>
            <person name="Vidigal T.H.D.A."/>
            <person name="Brescovit A.D."/>
            <person name="Santos A.J."/>
        </authorList>
    </citation>
    <scope>NUCLEOTIDE SEQUENCE</scope>
    <source>
        <tissue evidence="1">Shoot tissue taken approximately 20 cm above the soil surface</tissue>
    </source>
</reference>
<evidence type="ECO:0000313" key="1">
    <source>
        <dbReference type="EMBL" id="JAE10742.1"/>
    </source>
</evidence>
<reference evidence="1" key="2">
    <citation type="journal article" date="2015" name="Data Brief">
        <title>Shoot transcriptome of the giant reed, Arundo donax.</title>
        <authorList>
            <person name="Barrero R.A."/>
            <person name="Guerrero F.D."/>
            <person name="Moolhuijzen P."/>
            <person name="Goolsby J.A."/>
            <person name="Tidwell J."/>
            <person name="Bellgard S.E."/>
            <person name="Bellgard M.I."/>
        </authorList>
    </citation>
    <scope>NUCLEOTIDE SEQUENCE</scope>
    <source>
        <tissue evidence="1">Shoot tissue taken approximately 20 cm above the soil surface</tissue>
    </source>
</reference>
<dbReference type="AlphaFoldDB" id="A0A0A9FEF8"/>
<proteinExistence type="predicted"/>
<dbReference type="EMBL" id="GBRH01187154">
    <property type="protein sequence ID" value="JAE10742.1"/>
    <property type="molecule type" value="Transcribed_RNA"/>
</dbReference>
<sequence length="16" mass="1769">MASTSSLPNQFTSWLV</sequence>
<organism evidence="1">
    <name type="scientific">Arundo donax</name>
    <name type="common">Giant reed</name>
    <name type="synonym">Donax arundinaceus</name>
    <dbReference type="NCBI Taxonomy" id="35708"/>
    <lineage>
        <taxon>Eukaryota</taxon>
        <taxon>Viridiplantae</taxon>
        <taxon>Streptophyta</taxon>
        <taxon>Embryophyta</taxon>
        <taxon>Tracheophyta</taxon>
        <taxon>Spermatophyta</taxon>
        <taxon>Magnoliopsida</taxon>
        <taxon>Liliopsida</taxon>
        <taxon>Poales</taxon>
        <taxon>Poaceae</taxon>
        <taxon>PACMAD clade</taxon>
        <taxon>Arundinoideae</taxon>
        <taxon>Arundineae</taxon>
        <taxon>Arundo</taxon>
    </lineage>
</organism>
<name>A0A0A9FEF8_ARUDO</name>
<accession>A0A0A9FEF8</accession>